<dbReference type="PROSITE" id="PS00112">
    <property type="entry name" value="PHOSPHAGEN_KINASE"/>
    <property type="match status" value="1"/>
</dbReference>
<comment type="caution">
    <text evidence="1 2">Lacks conserved residue(s) required for the propagation of feature annotation.</text>
</comment>
<dbReference type="GO" id="GO:0004111">
    <property type="term" value="F:creatine kinase activity"/>
    <property type="evidence" value="ECO:0007669"/>
    <property type="project" value="InterPro"/>
</dbReference>
<dbReference type="PROSITE" id="PS50890">
    <property type="entry name" value="PUA"/>
    <property type="match status" value="1"/>
</dbReference>
<keyword evidence="1 2" id="KW-0808">Transferase</keyword>
<dbReference type="Gene3D" id="3.30.590.10">
    <property type="entry name" value="Glutamine synthetase/guanido kinase, catalytic domain"/>
    <property type="match status" value="1"/>
</dbReference>
<dbReference type="SUPFAM" id="SSF55931">
    <property type="entry name" value="Glutamine synthetase/guanido kinase"/>
    <property type="match status" value="1"/>
</dbReference>
<dbReference type="PROSITE" id="PS51510">
    <property type="entry name" value="PHOSPHAGEN_KINASE_C"/>
    <property type="match status" value="1"/>
</dbReference>
<dbReference type="InterPro" id="IPR022415">
    <property type="entry name" value="ATP-guanido_PTrfase_AS"/>
</dbReference>
<sequence>MAINELLRDKDITWLKSGGTDSDVVIASRIRLARNLRGEPFPNRADFNQLAKVLVATDGVLPELEKSMGMPFDRVDVERLSTVQREVLIEKQLITENLVKNPQHRAAYVSDDRCISIMVNEEDHLRIQCWAPGLNLDLPMSTASTLDDLIESKLDIAFDEKMGYLTSCPTNLGTGLRASVLLHLPGLVFTRNVGSIINISPQLGLAVRAVYGDAKEPVGCLFQIANQLTLGFSEEELIENLKSAVTEIVAHERRARKALALYRKEQLEDEVWRAYGTLAYARLLSEKETMELLSKVRLGIDLKLISEVTADCYADILTVSRKSYLQNLAENANMSKKEIDRLRARKTRQALLDHRVSAEEHP</sequence>
<feature type="binding site" evidence="1 2">
    <location>
        <position position="126"/>
    </location>
    <ligand>
        <name>ATP</name>
        <dbReference type="ChEBI" id="CHEBI:30616"/>
    </ligand>
</feature>
<evidence type="ECO:0000313" key="5">
    <source>
        <dbReference type="Proteomes" id="UP000183639"/>
    </source>
</evidence>
<gene>
    <name evidence="1" type="primary">mcsB</name>
    <name evidence="4" type="ORF">SAMN04487861_1038</name>
</gene>
<comment type="similarity">
    <text evidence="1 2 3">Belongs to the ATP:guanido phosphotransferase family.</text>
</comment>
<dbReference type="InterPro" id="IPR023660">
    <property type="entry name" value="Arg_Kinase"/>
</dbReference>
<reference evidence="4 5" key="1">
    <citation type="submission" date="2016-10" db="EMBL/GenBank/DDBJ databases">
        <authorList>
            <person name="de Groot N.N."/>
        </authorList>
    </citation>
    <scope>NUCLEOTIDE SEQUENCE [LARGE SCALE GENOMIC DNA]</scope>
    <source>
        <strain evidence="4 5">Z108</strain>
    </source>
</reference>
<dbReference type="EC" id="2.7.14.1" evidence="1"/>
<comment type="function">
    <text evidence="1">Catalyzes the specific phosphorylation of arginine residues in proteins.</text>
</comment>
<dbReference type="RefSeq" id="WP_075442026.1">
    <property type="nucleotide sequence ID" value="NZ_FOQK01000003.1"/>
</dbReference>
<dbReference type="CDD" id="cd07930">
    <property type="entry name" value="bacterial_phosphagen_kinase"/>
    <property type="match status" value="1"/>
</dbReference>
<evidence type="ECO:0000313" key="4">
    <source>
        <dbReference type="EMBL" id="SFH71392.1"/>
    </source>
</evidence>
<dbReference type="InterPro" id="IPR022414">
    <property type="entry name" value="ATP-guanido_PTrfase_cat"/>
</dbReference>
<dbReference type="InterPro" id="IPR000749">
    <property type="entry name" value="ATP-guanido_PTrfase"/>
</dbReference>
<protein>
    <recommendedName>
        <fullName evidence="1">Protein-arginine kinase</fullName>
        <ecNumber evidence="1">2.7.14.1</ecNumber>
    </recommendedName>
</protein>
<feature type="binding site" evidence="1 2">
    <location>
        <begin position="27"/>
        <end position="31"/>
    </location>
    <ligand>
        <name>ATP</name>
        <dbReference type="ChEBI" id="CHEBI:30616"/>
    </ligand>
</feature>
<evidence type="ECO:0000256" key="1">
    <source>
        <dbReference type="HAMAP-Rule" id="MF_00602"/>
    </source>
</evidence>
<keyword evidence="1 2" id="KW-0418">Kinase</keyword>
<name>A0A1I3CA51_SELRU</name>
<dbReference type="PANTHER" id="PTHR11547">
    <property type="entry name" value="ARGININE OR CREATINE KINASE"/>
    <property type="match status" value="1"/>
</dbReference>
<dbReference type="GO" id="GO:0005524">
    <property type="term" value="F:ATP binding"/>
    <property type="evidence" value="ECO:0007669"/>
    <property type="project" value="UniProtKB-UniRule"/>
</dbReference>
<dbReference type="AlphaFoldDB" id="A0A1I3CA51"/>
<feature type="binding site" evidence="2">
    <location>
        <begin position="208"/>
        <end position="213"/>
    </location>
    <ligand>
        <name>ATP</name>
        <dbReference type="ChEBI" id="CHEBI:30616"/>
    </ligand>
</feature>
<dbReference type="GO" id="GO:0005615">
    <property type="term" value="C:extracellular space"/>
    <property type="evidence" value="ECO:0007669"/>
    <property type="project" value="TreeGrafter"/>
</dbReference>
<keyword evidence="1 2" id="KW-0067">ATP-binding</keyword>
<evidence type="ECO:0000256" key="2">
    <source>
        <dbReference type="PROSITE-ProRule" id="PRU00843"/>
    </source>
</evidence>
<keyword evidence="1 2" id="KW-0547">Nucleotide-binding</keyword>
<proteinExistence type="inferred from homology"/>
<dbReference type="Proteomes" id="UP000183639">
    <property type="component" value="Unassembled WGS sequence"/>
</dbReference>
<dbReference type="HAMAP" id="MF_00602">
    <property type="entry name" value="Prot_Arg_kinase"/>
    <property type="match status" value="1"/>
</dbReference>
<feature type="binding site" evidence="2">
    <location>
        <begin position="177"/>
        <end position="181"/>
    </location>
    <ligand>
        <name>ATP</name>
        <dbReference type="ChEBI" id="CHEBI:30616"/>
    </ligand>
</feature>
<dbReference type="OrthoDB" id="9791353at2"/>
<dbReference type="Pfam" id="PF00217">
    <property type="entry name" value="ATP-gua_Ptrans"/>
    <property type="match status" value="1"/>
</dbReference>
<dbReference type="InterPro" id="IPR014746">
    <property type="entry name" value="Gln_synth/guanido_kin_cat_dom"/>
</dbReference>
<dbReference type="EMBL" id="FOQK01000003">
    <property type="protein sequence ID" value="SFH71392.1"/>
    <property type="molecule type" value="Genomic_DNA"/>
</dbReference>
<organism evidence="4 5">
    <name type="scientific">Selenomonas ruminantium</name>
    <dbReference type="NCBI Taxonomy" id="971"/>
    <lineage>
        <taxon>Bacteria</taxon>
        <taxon>Bacillati</taxon>
        <taxon>Bacillota</taxon>
        <taxon>Negativicutes</taxon>
        <taxon>Selenomonadales</taxon>
        <taxon>Selenomonadaceae</taxon>
        <taxon>Selenomonas</taxon>
    </lineage>
</organism>
<evidence type="ECO:0000256" key="3">
    <source>
        <dbReference type="RuleBase" id="RU000505"/>
    </source>
</evidence>
<dbReference type="PANTHER" id="PTHR11547:SF38">
    <property type="entry name" value="ARGININE KINASE 1-RELATED"/>
    <property type="match status" value="1"/>
</dbReference>
<accession>A0A1I3CA51</accession>
<dbReference type="GO" id="GO:0046314">
    <property type="term" value="P:phosphocreatine biosynthetic process"/>
    <property type="evidence" value="ECO:0007669"/>
    <property type="project" value="InterPro"/>
</dbReference>
<comment type="catalytic activity">
    <reaction evidence="1">
        <text>L-arginyl-[protein] + ATP = N(omega)-phospho-L-arginyl-[protein] + ADP + H(+)</text>
        <dbReference type="Rhea" id="RHEA:43384"/>
        <dbReference type="Rhea" id="RHEA-COMP:10532"/>
        <dbReference type="Rhea" id="RHEA-COMP:10533"/>
        <dbReference type="ChEBI" id="CHEBI:15378"/>
        <dbReference type="ChEBI" id="CHEBI:29965"/>
        <dbReference type="ChEBI" id="CHEBI:30616"/>
        <dbReference type="ChEBI" id="CHEBI:83226"/>
        <dbReference type="ChEBI" id="CHEBI:456216"/>
        <dbReference type="EC" id="2.7.14.1"/>
    </reaction>
</comment>
<dbReference type="GO" id="GO:1990424">
    <property type="term" value="F:protein arginine kinase activity"/>
    <property type="evidence" value="ECO:0007669"/>
    <property type="project" value="UniProtKB-EC"/>
</dbReference>